<keyword evidence="1" id="KW-1133">Transmembrane helix</keyword>
<sequence>MWTIAGAASLLIAVTLRTTLVRIAITRATTGGTTIWSTFTVPEVITTLPAGLTGLATSAGVRAYRYTFAAANAFAFLLLITIPVATARLAGVIDG</sequence>
<proteinExistence type="predicted"/>
<keyword evidence="1" id="KW-0472">Membrane</keyword>
<keyword evidence="3" id="KW-1185">Reference proteome</keyword>
<evidence type="ECO:0000313" key="2">
    <source>
        <dbReference type="EMBL" id="GAA4416517.1"/>
    </source>
</evidence>
<feature type="transmembrane region" description="Helical" evidence="1">
    <location>
        <begin position="73"/>
        <end position="93"/>
    </location>
</feature>
<keyword evidence="1" id="KW-0812">Transmembrane</keyword>
<accession>A0ABP8KUK5</accession>
<organism evidence="2 3">
    <name type="scientific">Nibrella viscosa</name>
    <dbReference type="NCBI Taxonomy" id="1084524"/>
    <lineage>
        <taxon>Bacteria</taxon>
        <taxon>Pseudomonadati</taxon>
        <taxon>Bacteroidota</taxon>
        <taxon>Cytophagia</taxon>
        <taxon>Cytophagales</taxon>
        <taxon>Spirosomataceae</taxon>
        <taxon>Nibrella</taxon>
    </lineage>
</organism>
<protein>
    <submittedName>
        <fullName evidence="2">Uncharacterized protein</fullName>
    </submittedName>
</protein>
<dbReference type="EMBL" id="BAABHB010000014">
    <property type="protein sequence ID" value="GAA4416517.1"/>
    <property type="molecule type" value="Genomic_DNA"/>
</dbReference>
<comment type="caution">
    <text evidence="2">The sequence shown here is derived from an EMBL/GenBank/DDBJ whole genome shotgun (WGS) entry which is preliminary data.</text>
</comment>
<evidence type="ECO:0000313" key="3">
    <source>
        <dbReference type="Proteomes" id="UP001500936"/>
    </source>
</evidence>
<dbReference type="Proteomes" id="UP001500936">
    <property type="component" value="Unassembled WGS sequence"/>
</dbReference>
<gene>
    <name evidence="2" type="ORF">GCM10023187_48000</name>
</gene>
<feature type="transmembrane region" description="Helical" evidence="1">
    <location>
        <begin position="44"/>
        <end position="61"/>
    </location>
</feature>
<evidence type="ECO:0000256" key="1">
    <source>
        <dbReference type="SAM" id="Phobius"/>
    </source>
</evidence>
<name>A0ABP8KUK5_9BACT</name>
<reference evidence="3" key="1">
    <citation type="journal article" date="2019" name="Int. J. Syst. Evol. Microbiol.">
        <title>The Global Catalogue of Microorganisms (GCM) 10K type strain sequencing project: providing services to taxonomists for standard genome sequencing and annotation.</title>
        <authorList>
            <consortium name="The Broad Institute Genomics Platform"/>
            <consortium name="The Broad Institute Genome Sequencing Center for Infectious Disease"/>
            <person name="Wu L."/>
            <person name="Ma J."/>
        </authorList>
    </citation>
    <scope>NUCLEOTIDE SEQUENCE [LARGE SCALE GENOMIC DNA]</scope>
    <source>
        <strain evidence="3">JCM 17925</strain>
    </source>
</reference>